<feature type="compositionally biased region" description="Polar residues" evidence="1">
    <location>
        <begin position="187"/>
        <end position="202"/>
    </location>
</feature>
<evidence type="ECO:0000313" key="3">
    <source>
        <dbReference type="Proteomes" id="UP000693970"/>
    </source>
</evidence>
<organism evidence="2 3">
    <name type="scientific">Nitzschia inconspicua</name>
    <dbReference type="NCBI Taxonomy" id="303405"/>
    <lineage>
        <taxon>Eukaryota</taxon>
        <taxon>Sar</taxon>
        <taxon>Stramenopiles</taxon>
        <taxon>Ochrophyta</taxon>
        <taxon>Bacillariophyta</taxon>
        <taxon>Bacillariophyceae</taxon>
        <taxon>Bacillariophycidae</taxon>
        <taxon>Bacillariales</taxon>
        <taxon>Bacillariaceae</taxon>
        <taxon>Nitzschia</taxon>
    </lineage>
</organism>
<feature type="compositionally biased region" description="Basic and acidic residues" evidence="1">
    <location>
        <begin position="203"/>
        <end position="220"/>
    </location>
</feature>
<feature type="compositionally biased region" description="Polar residues" evidence="1">
    <location>
        <begin position="78"/>
        <end position="99"/>
    </location>
</feature>
<feature type="compositionally biased region" description="Polar residues" evidence="1">
    <location>
        <begin position="40"/>
        <end position="57"/>
    </location>
</feature>
<keyword evidence="3" id="KW-1185">Reference proteome</keyword>
<feature type="region of interest" description="Disordered" evidence="1">
    <location>
        <begin position="29"/>
        <end position="99"/>
    </location>
</feature>
<protein>
    <submittedName>
        <fullName evidence="2">Uncharacterized protein</fullName>
    </submittedName>
</protein>
<comment type="caution">
    <text evidence="2">The sequence shown here is derived from an EMBL/GenBank/DDBJ whole genome shotgun (WGS) entry which is preliminary data.</text>
</comment>
<dbReference type="AlphaFoldDB" id="A0A9K3LVF9"/>
<dbReference type="EMBL" id="JAGRRH010000007">
    <property type="protein sequence ID" value="KAG7367411.1"/>
    <property type="molecule type" value="Genomic_DNA"/>
</dbReference>
<reference evidence="2" key="2">
    <citation type="submission" date="2021-04" db="EMBL/GenBank/DDBJ databases">
        <authorList>
            <person name="Podell S."/>
        </authorList>
    </citation>
    <scope>NUCLEOTIDE SEQUENCE</scope>
    <source>
        <strain evidence="2">Hildebrandi</strain>
    </source>
</reference>
<gene>
    <name evidence="2" type="ORF">IV203_030082</name>
</gene>
<dbReference type="Proteomes" id="UP000693970">
    <property type="component" value="Unassembled WGS sequence"/>
</dbReference>
<name>A0A9K3LVF9_9STRA</name>
<evidence type="ECO:0000256" key="1">
    <source>
        <dbReference type="SAM" id="MobiDB-lite"/>
    </source>
</evidence>
<accession>A0A9K3LVF9</accession>
<reference evidence="2" key="1">
    <citation type="journal article" date="2021" name="Sci. Rep.">
        <title>Diploid genomic architecture of Nitzschia inconspicua, an elite biomass production diatom.</title>
        <authorList>
            <person name="Oliver A."/>
            <person name="Podell S."/>
            <person name="Pinowska A."/>
            <person name="Traller J.C."/>
            <person name="Smith S.R."/>
            <person name="McClure R."/>
            <person name="Beliaev A."/>
            <person name="Bohutskyi P."/>
            <person name="Hill E.A."/>
            <person name="Rabines A."/>
            <person name="Zheng H."/>
            <person name="Allen L.Z."/>
            <person name="Kuo A."/>
            <person name="Grigoriev I.V."/>
            <person name="Allen A.E."/>
            <person name="Hazlebeck D."/>
            <person name="Allen E.E."/>
        </authorList>
    </citation>
    <scope>NUCLEOTIDE SEQUENCE</scope>
    <source>
        <strain evidence="2">Hildebrandi</strain>
    </source>
</reference>
<evidence type="ECO:0000313" key="2">
    <source>
        <dbReference type="EMBL" id="KAG7367411.1"/>
    </source>
</evidence>
<feature type="region of interest" description="Disordered" evidence="1">
    <location>
        <begin position="187"/>
        <end position="220"/>
    </location>
</feature>
<sequence>MTSTSGLSPEEESMLKTALAFVIINSRSRKRSLAEDDNAQDNSSTRHGQQHPSQSLVHASAELPPTPIFGGLFDDTAETNSSRSCSSQQKTPQKNAFQGSLTSVPKVRFLQCTDDDHHSMHIFRAARSLAKTLLAKQRSDKKNRNLVGGGLTTNCKFPRDDEVALAGTAGHLASQLQQLLHRHQTSLAAKTSSSVAPRSSKTNPDKRSSKLEKQQPKKLSPHEWIRTSLLESIEIQDKDKVVNSLKEDTLDMLAAFHVYHVMIPQLASRCPALVTIVFQIATKLIRELYDDKFVVPNRQHERPSEHMRTLDSLAVSALRLMEACWTSKRLTPKETKMLRSTMLNELQTNLVDLTVPSLFQNIPKLLCELSAKKRLHMYQLRLEARISARGETVQGSLLSARPRYQGRLPKHTLDPVAKVMVRVAVFRLLLLR</sequence>
<proteinExistence type="predicted"/>